<name>A0A2H0U0K2_9BACT</name>
<dbReference type="InterPro" id="IPR003824">
    <property type="entry name" value="UppP"/>
</dbReference>
<evidence type="ECO:0000256" key="1">
    <source>
        <dbReference type="ARBA" id="ARBA00004651"/>
    </source>
</evidence>
<feature type="transmembrane region" description="Helical" evidence="14">
    <location>
        <begin position="86"/>
        <end position="105"/>
    </location>
</feature>
<feature type="transmembrane region" description="Helical" evidence="14">
    <location>
        <begin position="172"/>
        <end position="191"/>
    </location>
</feature>
<evidence type="ECO:0000256" key="9">
    <source>
        <dbReference type="ARBA" id="ARBA00023136"/>
    </source>
</evidence>
<comment type="similarity">
    <text evidence="2">Belongs to the UppP family.</text>
</comment>
<comment type="caution">
    <text evidence="15">The sequence shown here is derived from an EMBL/GenBank/DDBJ whole genome shotgun (WGS) entry which is preliminary data.</text>
</comment>
<evidence type="ECO:0000256" key="5">
    <source>
        <dbReference type="ARBA" id="ARBA00022475"/>
    </source>
</evidence>
<evidence type="ECO:0000256" key="3">
    <source>
        <dbReference type="ARBA" id="ARBA00012374"/>
    </source>
</evidence>
<evidence type="ECO:0000256" key="8">
    <source>
        <dbReference type="ARBA" id="ARBA00022989"/>
    </source>
</evidence>
<comment type="subcellular location">
    <subcellularLocation>
        <location evidence="1">Cell membrane</location>
        <topology evidence="1">Multi-pass membrane protein</topology>
    </subcellularLocation>
</comment>
<dbReference type="Proteomes" id="UP000230852">
    <property type="component" value="Unassembled WGS sequence"/>
</dbReference>
<reference evidence="16" key="1">
    <citation type="submission" date="2017-09" db="EMBL/GenBank/DDBJ databases">
        <title>Depth-based differentiation of microbial function through sediment-hosted aquifers and enrichment of novel symbionts in the deep terrestrial subsurface.</title>
        <authorList>
            <person name="Probst A.J."/>
            <person name="Ladd B."/>
            <person name="Jarett J.K."/>
            <person name="Geller-Mcgrath D.E."/>
            <person name="Sieber C.M.K."/>
            <person name="Emerson J.B."/>
            <person name="Anantharaman K."/>
            <person name="Thomas B.C."/>
            <person name="Malmstrom R."/>
            <person name="Stieglmeier M."/>
            <person name="Klingl A."/>
            <person name="Woyke T."/>
            <person name="Ryan C.M."/>
            <person name="Banfield J.F."/>
        </authorList>
    </citation>
    <scope>NUCLEOTIDE SEQUENCE [LARGE SCALE GENOMIC DNA]</scope>
</reference>
<keyword evidence="5" id="KW-1003">Cell membrane</keyword>
<dbReference type="GO" id="GO:0050380">
    <property type="term" value="F:undecaprenyl-diphosphatase activity"/>
    <property type="evidence" value="ECO:0007669"/>
    <property type="project" value="UniProtKB-EC"/>
</dbReference>
<keyword evidence="8 14" id="KW-1133">Transmembrane helix</keyword>
<dbReference type="EC" id="3.6.1.27" evidence="3"/>
<evidence type="ECO:0000256" key="4">
    <source>
        <dbReference type="ARBA" id="ARBA00021581"/>
    </source>
</evidence>
<protein>
    <recommendedName>
        <fullName evidence="4">Undecaprenyl-diphosphatase</fullName>
        <ecNumber evidence="3">3.6.1.27</ecNumber>
    </recommendedName>
    <alternativeName>
        <fullName evidence="12">Bacitracin resistance protein</fullName>
    </alternativeName>
    <alternativeName>
        <fullName evidence="11">Undecaprenyl pyrophosphate phosphatase</fullName>
    </alternativeName>
</protein>
<evidence type="ECO:0000313" key="16">
    <source>
        <dbReference type="Proteomes" id="UP000230852"/>
    </source>
</evidence>
<evidence type="ECO:0000256" key="13">
    <source>
        <dbReference type="ARBA" id="ARBA00047594"/>
    </source>
</evidence>
<keyword evidence="7" id="KW-0378">Hydrolase</keyword>
<proteinExistence type="inferred from homology"/>
<feature type="transmembrane region" description="Helical" evidence="14">
    <location>
        <begin position="125"/>
        <end position="148"/>
    </location>
</feature>
<dbReference type="EMBL" id="PFBU01000042">
    <property type="protein sequence ID" value="PIR78342.1"/>
    <property type="molecule type" value="Genomic_DNA"/>
</dbReference>
<evidence type="ECO:0000313" key="15">
    <source>
        <dbReference type="EMBL" id="PIR78342.1"/>
    </source>
</evidence>
<evidence type="ECO:0000256" key="12">
    <source>
        <dbReference type="ARBA" id="ARBA00032932"/>
    </source>
</evidence>
<dbReference type="GO" id="GO:0005886">
    <property type="term" value="C:plasma membrane"/>
    <property type="evidence" value="ECO:0007669"/>
    <property type="project" value="UniProtKB-SubCell"/>
</dbReference>
<keyword evidence="6 14" id="KW-0812">Transmembrane</keyword>
<evidence type="ECO:0000256" key="6">
    <source>
        <dbReference type="ARBA" id="ARBA00022692"/>
    </source>
</evidence>
<accession>A0A2H0U0K2</accession>
<evidence type="ECO:0000256" key="11">
    <source>
        <dbReference type="ARBA" id="ARBA00032707"/>
    </source>
</evidence>
<dbReference type="PANTHER" id="PTHR30622">
    <property type="entry name" value="UNDECAPRENYL-DIPHOSPHATASE"/>
    <property type="match status" value="1"/>
</dbReference>
<keyword evidence="10" id="KW-0046">Antibiotic resistance</keyword>
<comment type="catalytic activity">
    <reaction evidence="13">
        <text>di-trans,octa-cis-undecaprenyl diphosphate + H2O = di-trans,octa-cis-undecaprenyl phosphate + phosphate + H(+)</text>
        <dbReference type="Rhea" id="RHEA:28094"/>
        <dbReference type="ChEBI" id="CHEBI:15377"/>
        <dbReference type="ChEBI" id="CHEBI:15378"/>
        <dbReference type="ChEBI" id="CHEBI:43474"/>
        <dbReference type="ChEBI" id="CHEBI:58405"/>
        <dbReference type="ChEBI" id="CHEBI:60392"/>
        <dbReference type="EC" id="3.6.1.27"/>
    </reaction>
</comment>
<dbReference type="PANTHER" id="PTHR30622:SF2">
    <property type="entry name" value="UNDECAPRENYL-DIPHOSPHATASE"/>
    <property type="match status" value="1"/>
</dbReference>
<evidence type="ECO:0000256" key="2">
    <source>
        <dbReference type="ARBA" id="ARBA00010621"/>
    </source>
</evidence>
<evidence type="ECO:0000256" key="7">
    <source>
        <dbReference type="ARBA" id="ARBA00022801"/>
    </source>
</evidence>
<sequence>MIERGQAFDGILPGGYASGQKYGKKRYKYFLHHFLGLKSGFHKCPGYSNRKYFVIQVKALRQRQFTKFLLNYSAFSCTIRRKYGELMFEQIILGIIQGVAEWLPVSSEGMIVLIKSNFFPSTTPLAEVIIKQALFLHLGTFFAALVYFRREVGELLKALFNYRKASAETQKLFGFLFISTMISGCLGILLLKGLTEFVGQFESSTRT</sequence>
<keyword evidence="9 14" id="KW-0472">Membrane</keyword>
<feature type="non-terminal residue" evidence="15">
    <location>
        <position position="207"/>
    </location>
</feature>
<gene>
    <name evidence="15" type="ORF">COU28_02220</name>
</gene>
<evidence type="ECO:0000256" key="10">
    <source>
        <dbReference type="ARBA" id="ARBA00023251"/>
    </source>
</evidence>
<dbReference type="GO" id="GO:0046677">
    <property type="term" value="P:response to antibiotic"/>
    <property type="evidence" value="ECO:0007669"/>
    <property type="project" value="UniProtKB-KW"/>
</dbReference>
<evidence type="ECO:0000256" key="14">
    <source>
        <dbReference type="SAM" id="Phobius"/>
    </source>
</evidence>
<organism evidence="15 16">
    <name type="scientific">Candidatus Magasanikbacteria bacterium CG10_big_fil_rev_8_21_14_0_10_36_16</name>
    <dbReference type="NCBI Taxonomy" id="1974645"/>
    <lineage>
        <taxon>Bacteria</taxon>
        <taxon>Candidatus Magasanikiibacteriota</taxon>
    </lineage>
</organism>
<dbReference type="Pfam" id="PF02673">
    <property type="entry name" value="BacA"/>
    <property type="match status" value="1"/>
</dbReference>
<dbReference type="AlphaFoldDB" id="A0A2H0U0K2"/>